<protein>
    <submittedName>
        <fullName evidence="3">Class I SAM-dependent methyltransferase</fullName>
    </submittedName>
</protein>
<evidence type="ECO:0000256" key="1">
    <source>
        <dbReference type="ARBA" id="ARBA00022679"/>
    </source>
</evidence>
<keyword evidence="4" id="KW-1185">Reference proteome</keyword>
<evidence type="ECO:0000313" key="3">
    <source>
        <dbReference type="EMBL" id="KAA0022234.1"/>
    </source>
</evidence>
<feature type="domain" description="Methyltransferase" evidence="2">
    <location>
        <begin position="42"/>
        <end position="134"/>
    </location>
</feature>
<evidence type="ECO:0000313" key="4">
    <source>
        <dbReference type="Proteomes" id="UP000322244"/>
    </source>
</evidence>
<organism evidence="3 4">
    <name type="scientific">Antrihabitans cavernicola</name>
    <dbReference type="NCBI Taxonomy" id="2495913"/>
    <lineage>
        <taxon>Bacteria</taxon>
        <taxon>Bacillati</taxon>
        <taxon>Actinomycetota</taxon>
        <taxon>Actinomycetes</taxon>
        <taxon>Mycobacteriales</taxon>
        <taxon>Nocardiaceae</taxon>
        <taxon>Antrihabitans</taxon>
    </lineage>
</organism>
<keyword evidence="3" id="KW-0489">Methyltransferase</keyword>
<sequence>MSEQFDKEFWDDRYGSQPAIWSGKPNVNLVAEASDLAPGTALEVGSGEGADAIWLAQRGWRVTGTDISTVALQRAGDHAEQAGVTGIDWLQADLMQPWDPPHTYDLISAQYMHLPTVERTRLFRTLAAAVAPNGTLLIVGHHPSDMETLMKRPNVPDLFFTGDDIVALLDPTEWEVVTNTAAPRPAHVHDEEIVIHDAVLRARKISAKRLRAGAR</sequence>
<dbReference type="EMBL" id="VLNY01000006">
    <property type="protein sequence ID" value="KAA0022234.1"/>
    <property type="molecule type" value="Genomic_DNA"/>
</dbReference>
<dbReference type="PANTHER" id="PTHR43861">
    <property type="entry name" value="TRANS-ACONITATE 2-METHYLTRANSFERASE-RELATED"/>
    <property type="match status" value="1"/>
</dbReference>
<dbReference type="Gene3D" id="3.40.50.150">
    <property type="entry name" value="Vaccinia Virus protein VP39"/>
    <property type="match status" value="1"/>
</dbReference>
<dbReference type="InterPro" id="IPR041698">
    <property type="entry name" value="Methyltransf_25"/>
</dbReference>
<name>A0A5A7S9S7_9NOCA</name>
<dbReference type="OrthoDB" id="9786503at2"/>
<dbReference type="PANTHER" id="PTHR43861:SF3">
    <property type="entry name" value="PUTATIVE (AFU_ORTHOLOGUE AFUA_2G14390)-RELATED"/>
    <property type="match status" value="1"/>
</dbReference>
<dbReference type="Pfam" id="PF13649">
    <property type="entry name" value="Methyltransf_25"/>
    <property type="match status" value="1"/>
</dbReference>
<proteinExistence type="predicted"/>
<accession>A0A5A7S9S7</accession>
<comment type="caution">
    <text evidence="3">The sequence shown here is derived from an EMBL/GenBank/DDBJ whole genome shotgun (WGS) entry which is preliminary data.</text>
</comment>
<evidence type="ECO:0000259" key="2">
    <source>
        <dbReference type="Pfam" id="PF13649"/>
    </source>
</evidence>
<dbReference type="AlphaFoldDB" id="A0A5A7S9S7"/>
<dbReference type="RefSeq" id="WP_149430995.1">
    <property type="nucleotide sequence ID" value="NZ_VLNY01000006.1"/>
</dbReference>
<dbReference type="InterPro" id="IPR029063">
    <property type="entry name" value="SAM-dependent_MTases_sf"/>
</dbReference>
<dbReference type="GO" id="GO:0032259">
    <property type="term" value="P:methylation"/>
    <property type="evidence" value="ECO:0007669"/>
    <property type="project" value="UniProtKB-KW"/>
</dbReference>
<gene>
    <name evidence="3" type="ORF">FOY51_14710</name>
</gene>
<dbReference type="GO" id="GO:0008168">
    <property type="term" value="F:methyltransferase activity"/>
    <property type="evidence" value="ECO:0007669"/>
    <property type="project" value="UniProtKB-KW"/>
</dbReference>
<dbReference type="CDD" id="cd02440">
    <property type="entry name" value="AdoMet_MTases"/>
    <property type="match status" value="1"/>
</dbReference>
<dbReference type="Proteomes" id="UP000322244">
    <property type="component" value="Unassembled WGS sequence"/>
</dbReference>
<keyword evidence="1 3" id="KW-0808">Transferase</keyword>
<dbReference type="SUPFAM" id="SSF53335">
    <property type="entry name" value="S-adenosyl-L-methionine-dependent methyltransferases"/>
    <property type="match status" value="1"/>
</dbReference>
<reference evidence="3 4" key="1">
    <citation type="submission" date="2019-07" db="EMBL/GenBank/DDBJ databases">
        <title>Rhodococcus cavernicolus sp. nov., isolated from a cave.</title>
        <authorList>
            <person name="Lee S.D."/>
        </authorList>
    </citation>
    <scope>NUCLEOTIDE SEQUENCE [LARGE SCALE GENOMIC DNA]</scope>
    <source>
        <strain evidence="3 4">C1-24</strain>
    </source>
</reference>